<dbReference type="GO" id="GO:0033202">
    <property type="term" value="C:DNA helicase complex"/>
    <property type="evidence" value="ECO:0007669"/>
    <property type="project" value="TreeGrafter"/>
</dbReference>
<dbReference type="Proteomes" id="UP000498740">
    <property type="component" value="Unassembled WGS sequence"/>
</dbReference>
<dbReference type="InterPro" id="IPR000212">
    <property type="entry name" value="DNA_helicase_UvrD/REP"/>
</dbReference>
<protein>
    <recommendedName>
        <fullName evidence="1">UvrD-like helicase C-terminal domain-containing protein</fullName>
    </recommendedName>
</protein>
<dbReference type="Pfam" id="PF13538">
    <property type="entry name" value="UvrD_C_2"/>
    <property type="match status" value="1"/>
</dbReference>
<dbReference type="PANTHER" id="PTHR11070">
    <property type="entry name" value="UVRD / RECB / PCRA DNA HELICASE FAMILY MEMBER"/>
    <property type="match status" value="1"/>
</dbReference>
<dbReference type="Gene3D" id="3.40.50.300">
    <property type="entry name" value="P-loop containing nucleotide triphosphate hydrolases"/>
    <property type="match status" value="2"/>
</dbReference>
<dbReference type="InterPro" id="IPR027417">
    <property type="entry name" value="P-loop_NTPase"/>
</dbReference>
<sequence>MSLEVVYGESRDRATASRLAETLKPHVNNGTIYLGYPVLTTADDRVEVDALLVSRDHGLVAFLLADGQPENDEDWEKFTASQDRLYAVLDSTLSKHDSLRRGRRLNLDINTVTVFADPISLPPHETEGVYTSIDQIAQWVSQLPAVNEEIERSLQAALQRVTNIKPAKKRASVRQESSRGAVLKEIERGIANLDRWQKAAAIETPEGPQRIRGLAGSGKTIVLALKAAYLHTQHPEWRIAVTFHSRALYQQINDLITRFTFEYSNDRPDEQRLQIMHSWGSGARAGVYSEMASALGVTPRDYNYARATYGMDNAFQGICRELLAVAQQSNPEPVFDAVLIDEAQDLPPEFFQLVYLLTKDPKRIVWGFDELQKLSETAMPSTDDLFGKSPSGESLVSLASGDNEPRRDIVLPVCYRNTPWALATAHALGIGVYRAGGLVQHFDDPKLWKEIGYNVVRGELGLGEQVTLKRSESSYPAYFPRLLKETDAVFLRKFDDQTSQDAWVASQIRKNLTDDELEADDVLIVLPDVMRAKSRAPKLMQALQAYGINSHLVGVNTSVDTVFVPGSVALAHIYRAKGNEAPMVYVVDAQKAASSHNPVTQRNTLFTAITRSRAWVRIAGWGADMDLISTEAEAVQSANFQLSFRIPSAQKLAKLRHIYKDRTGVTKESVKRATQGLQAFIDAFEKDEIELHDLPLSLRTRLVARMQEEFTGDDD</sequence>
<gene>
    <name evidence="2" type="ORF">Smic_41710</name>
</gene>
<name>A0A7J0CV59_STRMI</name>
<dbReference type="EMBL" id="BLWD01000001">
    <property type="protein sequence ID" value="GFN05615.1"/>
    <property type="molecule type" value="Genomic_DNA"/>
</dbReference>
<comment type="caution">
    <text evidence="2">The sequence shown here is derived from an EMBL/GenBank/DDBJ whole genome shotgun (WGS) entry which is preliminary data.</text>
</comment>
<dbReference type="PANTHER" id="PTHR11070:SF2">
    <property type="entry name" value="ATP-DEPENDENT DNA HELICASE SRS2"/>
    <property type="match status" value="1"/>
</dbReference>
<dbReference type="GO" id="GO:0005829">
    <property type="term" value="C:cytosol"/>
    <property type="evidence" value="ECO:0007669"/>
    <property type="project" value="TreeGrafter"/>
</dbReference>
<evidence type="ECO:0000259" key="1">
    <source>
        <dbReference type="Pfam" id="PF13538"/>
    </source>
</evidence>
<evidence type="ECO:0000313" key="2">
    <source>
        <dbReference type="EMBL" id="GFN05615.1"/>
    </source>
</evidence>
<dbReference type="GO" id="GO:0043138">
    <property type="term" value="F:3'-5' DNA helicase activity"/>
    <property type="evidence" value="ECO:0007669"/>
    <property type="project" value="TreeGrafter"/>
</dbReference>
<reference evidence="2 3" key="1">
    <citation type="submission" date="2020-05" db="EMBL/GenBank/DDBJ databases">
        <title>Whole genome shotgun sequence of Streptomyces microflavus NBRC 13062.</title>
        <authorList>
            <person name="Komaki H."/>
            <person name="Tamura T."/>
        </authorList>
    </citation>
    <scope>NUCLEOTIDE SEQUENCE [LARGE SCALE GENOMIC DNA]</scope>
    <source>
        <strain evidence="2 3">NBRC 13062</strain>
    </source>
</reference>
<proteinExistence type="predicted"/>
<dbReference type="GO" id="GO:0003677">
    <property type="term" value="F:DNA binding"/>
    <property type="evidence" value="ECO:0007669"/>
    <property type="project" value="InterPro"/>
</dbReference>
<dbReference type="SUPFAM" id="SSF52540">
    <property type="entry name" value="P-loop containing nucleoside triphosphate hydrolases"/>
    <property type="match status" value="1"/>
</dbReference>
<evidence type="ECO:0000313" key="3">
    <source>
        <dbReference type="Proteomes" id="UP000498740"/>
    </source>
</evidence>
<organism evidence="2 3">
    <name type="scientific">Streptomyces microflavus</name>
    <name type="common">Streptomyces lipmanii</name>
    <dbReference type="NCBI Taxonomy" id="1919"/>
    <lineage>
        <taxon>Bacteria</taxon>
        <taxon>Bacillati</taxon>
        <taxon>Actinomycetota</taxon>
        <taxon>Actinomycetes</taxon>
        <taxon>Kitasatosporales</taxon>
        <taxon>Streptomycetaceae</taxon>
        <taxon>Streptomyces</taxon>
    </lineage>
</organism>
<feature type="domain" description="UvrD-like helicase C-terminal" evidence="1">
    <location>
        <begin position="573"/>
        <end position="618"/>
    </location>
</feature>
<dbReference type="GO" id="GO:0005524">
    <property type="term" value="F:ATP binding"/>
    <property type="evidence" value="ECO:0007669"/>
    <property type="project" value="InterPro"/>
</dbReference>
<dbReference type="AlphaFoldDB" id="A0A7J0CV59"/>
<dbReference type="GO" id="GO:0000725">
    <property type="term" value="P:recombinational repair"/>
    <property type="evidence" value="ECO:0007669"/>
    <property type="project" value="TreeGrafter"/>
</dbReference>
<dbReference type="InterPro" id="IPR027785">
    <property type="entry name" value="UvrD-like_helicase_C"/>
</dbReference>
<accession>A0A7J0CV59</accession>
<dbReference type="RefSeq" id="WP_032760144.1">
    <property type="nucleotide sequence ID" value="NZ_BMUG01000002.1"/>
</dbReference>